<keyword evidence="2" id="KW-1185">Reference proteome</keyword>
<evidence type="ECO:0000313" key="1">
    <source>
        <dbReference type="EMBL" id="MBP0446704.1"/>
    </source>
</evidence>
<name>A0ABS4AIL5_9PROT</name>
<comment type="caution">
    <text evidence="1">The sequence shown here is derived from an EMBL/GenBank/DDBJ whole genome shotgun (WGS) entry which is preliminary data.</text>
</comment>
<dbReference type="RefSeq" id="WP_209380975.1">
    <property type="nucleotide sequence ID" value="NZ_JAGIZB010000020.1"/>
</dbReference>
<accession>A0ABS4AIL5</accession>
<protein>
    <submittedName>
        <fullName evidence="1">Uncharacterized protein</fullName>
    </submittedName>
</protein>
<gene>
    <name evidence="1" type="ORF">J8J14_18160</name>
</gene>
<dbReference type="Proteomes" id="UP000681594">
    <property type="component" value="Unassembled WGS sequence"/>
</dbReference>
<proteinExistence type="predicted"/>
<sequence>MSYATVTPNLPDLPPRVDRRTGAELVTRLLFPVSHRTLEAWPLTTQRVNGKAVIPTAELLAHAQSLLDAAPAVRGGRRTKTAA</sequence>
<evidence type="ECO:0000313" key="2">
    <source>
        <dbReference type="Proteomes" id="UP000681594"/>
    </source>
</evidence>
<dbReference type="EMBL" id="JAGIZB010000020">
    <property type="protein sequence ID" value="MBP0446704.1"/>
    <property type="molecule type" value="Genomic_DNA"/>
</dbReference>
<reference evidence="1 2" key="1">
    <citation type="submission" date="2021-03" db="EMBL/GenBank/DDBJ databases">
        <authorList>
            <person name="So Y."/>
        </authorList>
    </citation>
    <scope>NUCLEOTIDE SEQUENCE [LARGE SCALE GENOMIC DNA]</scope>
    <source>
        <strain evidence="1 2">SSH11</strain>
    </source>
</reference>
<organism evidence="1 2">
    <name type="scientific">Pararoseomonas baculiformis</name>
    <dbReference type="NCBI Taxonomy" id="2820812"/>
    <lineage>
        <taxon>Bacteria</taxon>
        <taxon>Pseudomonadati</taxon>
        <taxon>Pseudomonadota</taxon>
        <taxon>Alphaproteobacteria</taxon>
        <taxon>Acetobacterales</taxon>
        <taxon>Acetobacteraceae</taxon>
        <taxon>Pararoseomonas</taxon>
    </lineage>
</organism>